<dbReference type="PANTHER" id="PTHR30221">
    <property type="entry name" value="SMALL-CONDUCTANCE MECHANOSENSITIVE CHANNEL"/>
    <property type="match status" value="1"/>
</dbReference>
<keyword evidence="1" id="KW-0812">Transmembrane</keyword>
<feature type="transmembrane region" description="Helical" evidence="1">
    <location>
        <begin position="98"/>
        <end position="117"/>
    </location>
</feature>
<keyword evidence="1" id="KW-1133">Transmembrane helix</keyword>
<gene>
    <name evidence="2" type="ORF">MKP09_24075</name>
</gene>
<dbReference type="EMBL" id="JAKWBL010000004">
    <property type="protein sequence ID" value="MCH5600774.1"/>
    <property type="molecule type" value="Genomic_DNA"/>
</dbReference>
<evidence type="ECO:0008006" key="4">
    <source>
        <dbReference type="Google" id="ProtNLM"/>
    </source>
</evidence>
<keyword evidence="1" id="KW-0472">Membrane</keyword>
<dbReference type="InterPro" id="IPR008910">
    <property type="entry name" value="MSC_TM_helix"/>
</dbReference>
<dbReference type="SUPFAM" id="SSF82861">
    <property type="entry name" value="Mechanosensitive channel protein MscS (YggB), transmembrane region"/>
    <property type="match status" value="1"/>
</dbReference>
<evidence type="ECO:0000313" key="3">
    <source>
        <dbReference type="Proteomes" id="UP001202248"/>
    </source>
</evidence>
<accession>A0ABS9SQY9</accession>
<evidence type="ECO:0000313" key="2">
    <source>
        <dbReference type="EMBL" id="MCH5600774.1"/>
    </source>
</evidence>
<dbReference type="Pfam" id="PF05552">
    <property type="entry name" value="MS_channel_1st_1"/>
    <property type="match status" value="2"/>
</dbReference>
<feature type="transmembrane region" description="Helical" evidence="1">
    <location>
        <begin position="48"/>
        <end position="68"/>
    </location>
</feature>
<feature type="transmembrane region" description="Helical" evidence="1">
    <location>
        <begin position="132"/>
        <end position="153"/>
    </location>
</feature>
<name>A0ABS9SQY9_9BACT</name>
<comment type="caution">
    <text evidence="2">The sequence shown here is derived from an EMBL/GenBank/DDBJ whole genome shotgun (WGS) entry which is preliminary data.</text>
</comment>
<protein>
    <recommendedName>
        <fullName evidence="4">Mechanosensitive ion channel</fullName>
    </recommendedName>
</protein>
<dbReference type="InterPro" id="IPR045275">
    <property type="entry name" value="MscS_archaea/bacteria_type"/>
</dbReference>
<sequence>MVKLLSQILLQQQINPNEEQSNVIYGASETLAQRFESAGQWLGLTGHALNIVGGLLLLILGYLVAKFVGGLIKNAISKSGIDSKTKGKISISKMAGKLVYYLLMIIVLMATLSLMGVSGDVLAPLNQMTSKFFGAIPNILAAGIIAYVGYFLAKIVAELIEASGDKIRSCMPRLTKIKDNNQFDNSLTEVNQDLKEVKADAAQIDIVRILKT</sequence>
<proteinExistence type="predicted"/>
<dbReference type="Proteomes" id="UP001202248">
    <property type="component" value="Unassembled WGS sequence"/>
</dbReference>
<dbReference type="InterPro" id="IPR011014">
    <property type="entry name" value="MscS_channel_TM-2"/>
</dbReference>
<dbReference type="PANTHER" id="PTHR30221:SF1">
    <property type="entry name" value="SMALL-CONDUCTANCE MECHANOSENSITIVE CHANNEL"/>
    <property type="match status" value="1"/>
</dbReference>
<dbReference type="RefSeq" id="WP_240833169.1">
    <property type="nucleotide sequence ID" value="NZ_JAKWBL010000004.1"/>
</dbReference>
<reference evidence="2 3" key="1">
    <citation type="submission" date="2022-02" db="EMBL/GenBank/DDBJ databases">
        <authorList>
            <person name="Min J."/>
        </authorList>
    </citation>
    <scope>NUCLEOTIDE SEQUENCE [LARGE SCALE GENOMIC DNA]</scope>
    <source>
        <strain evidence="2 3">GR10-1</strain>
    </source>
</reference>
<evidence type="ECO:0000256" key="1">
    <source>
        <dbReference type="SAM" id="Phobius"/>
    </source>
</evidence>
<dbReference type="Gene3D" id="1.10.287.1260">
    <property type="match status" value="1"/>
</dbReference>
<keyword evidence="3" id="KW-1185">Reference proteome</keyword>
<organism evidence="2 3">
    <name type="scientific">Niabella ginsengisoli</name>
    <dbReference type="NCBI Taxonomy" id="522298"/>
    <lineage>
        <taxon>Bacteria</taxon>
        <taxon>Pseudomonadati</taxon>
        <taxon>Bacteroidota</taxon>
        <taxon>Chitinophagia</taxon>
        <taxon>Chitinophagales</taxon>
        <taxon>Chitinophagaceae</taxon>
        <taxon>Niabella</taxon>
    </lineage>
</organism>